<feature type="transmembrane region" description="Helical" evidence="1">
    <location>
        <begin position="638"/>
        <end position="659"/>
    </location>
</feature>
<name>A0A7G2FAR3_ARATH</name>
<dbReference type="PANTHER" id="PTHR13304">
    <property type="entry name" value="GLYCOSYLPHOSPHATIDYLINOSITOL ANCHOR ATTACHMENT 1 PROTEIN"/>
    <property type="match status" value="1"/>
</dbReference>
<organism evidence="2 3">
    <name type="scientific">Arabidopsis thaliana</name>
    <name type="common">Mouse-ear cress</name>
    <dbReference type="NCBI Taxonomy" id="3702"/>
    <lineage>
        <taxon>Eukaryota</taxon>
        <taxon>Viridiplantae</taxon>
        <taxon>Streptophyta</taxon>
        <taxon>Embryophyta</taxon>
        <taxon>Tracheophyta</taxon>
        <taxon>Spermatophyta</taxon>
        <taxon>Magnoliopsida</taxon>
        <taxon>eudicotyledons</taxon>
        <taxon>Gunneridae</taxon>
        <taxon>Pentapetalae</taxon>
        <taxon>rosids</taxon>
        <taxon>malvids</taxon>
        <taxon>Brassicales</taxon>
        <taxon>Brassicaceae</taxon>
        <taxon>Camelineae</taxon>
        <taxon>Arabidopsis</taxon>
    </lineage>
</organism>
<evidence type="ECO:0000256" key="1">
    <source>
        <dbReference type="SAM" id="Phobius"/>
    </source>
</evidence>
<dbReference type="EMBL" id="LR881470">
    <property type="protein sequence ID" value="CAD5332120.1"/>
    <property type="molecule type" value="Genomic_DNA"/>
</dbReference>
<feature type="transmembrane region" description="Helical" evidence="1">
    <location>
        <begin position="589"/>
        <end position="617"/>
    </location>
</feature>
<feature type="transmembrane region" description="Helical" evidence="1">
    <location>
        <begin position="413"/>
        <end position="431"/>
    </location>
</feature>
<dbReference type="Pfam" id="PF04114">
    <property type="entry name" value="Gaa1"/>
    <property type="match status" value="1"/>
</dbReference>
<dbReference type="PIRSF" id="PIRSF036762">
    <property type="entry name" value="GAA1"/>
    <property type="match status" value="1"/>
</dbReference>
<dbReference type="AlphaFoldDB" id="A0A7G2FAR3"/>
<keyword evidence="1" id="KW-0812">Transmembrane</keyword>
<dbReference type="InterPro" id="IPR007246">
    <property type="entry name" value="Gaa1"/>
</dbReference>
<feature type="transmembrane region" description="Helical" evidence="1">
    <location>
        <begin position="29"/>
        <end position="59"/>
    </location>
</feature>
<feature type="transmembrane region" description="Helical" evidence="1">
    <location>
        <begin position="691"/>
        <end position="711"/>
    </location>
</feature>
<evidence type="ECO:0000313" key="2">
    <source>
        <dbReference type="EMBL" id="CAD5332120.1"/>
    </source>
</evidence>
<dbReference type="GO" id="GO:0042765">
    <property type="term" value="C:GPI-anchor transamidase complex"/>
    <property type="evidence" value="ECO:0007669"/>
    <property type="project" value="InterPro"/>
</dbReference>
<reference evidence="2 3" key="1">
    <citation type="submission" date="2020-09" db="EMBL/GenBank/DDBJ databases">
        <authorList>
            <person name="Ashkenazy H."/>
        </authorList>
    </citation>
    <scope>NUCLEOTIDE SEQUENCE [LARGE SCALE GENOMIC DNA]</scope>
    <source>
        <strain evidence="3">cv. Cdm-0</strain>
    </source>
</reference>
<accession>A0A7G2FAR3</accession>
<dbReference type="PANTHER" id="PTHR13304:SF0">
    <property type="entry name" value="GLYCOSYLPHOSPHATIDYLINOSITOL ANCHOR ATTACHMENT 1 PROTEIN"/>
    <property type="match status" value="1"/>
</dbReference>
<proteinExistence type="predicted"/>
<evidence type="ECO:0000313" key="3">
    <source>
        <dbReference type="Proteomes" id="UP000516314"/>
    </source>
</evidence>
<feature type="transmembrane region" description="Helical" evidence="1">
    <location>
        <begin position="520"/>
        <end position="538"/>
    </location>
</feature>
<feature type="transmembrane region" description="Helical" evidence="1">
    <location>
        <begin position="468"/>
        <end position="491"/>
    </location>
</feature>
<keyword evidence="1" id="KW-1133">Transmembrane helix</keyword>
<keyword evidence="1" id="KW-0472">Membrane</keyword>
<gene>
    <name evidence="2" type="ORF">AT9943_LOCUS19541</name>
</gene>
<dbReference type="Proteomes" id="UP000516314">
    <property type="component" value="Chromosome 5"/>
</dbReference>
<feature type="transmembrane region" description="Helical" evidence="1">
    <location>
        <begin position="550"/>
        <end position="569"/>
    </location>
</feature>
<protein>
    <submittedName>
        <fullName evidence="2">(thale cress) hypothetical protein</fullName>
    </submittedName>
</protein>
<sequence>MAAVNRDNEEEVKTDDGSPKIKPRPIVRLGIFLIAHSPVFSVVFSAAGVLALLLLPLLAKNTYISENALMPGSARSMLSNRDVSDGSKLVKDIKNFRLNHEGQGVEVQKLIGKYMSDMGAEVSYQKFHPEGNQFHPLHFFSGPDSYTLLENVSCASYGVNVAGIIRAPRGDGKESIVLVTPYDFINGGDYEDLSLGIVSSLFSLLSRVTWLSKDIIWLVADSRYGDYRPVAAWLTEYHSPSFKVSDLLKCDEQNTADNFRRAGTMAAALVLKVDGRSEKFEDTLSIYAEASNGQMPNLDLINVVNYLAVHRQGFYVKVEKVVSLLSSSWLKIFGEIFEAVGKLAHMLNPDWNFGIPAADYLEGSATLASSLYSQALGIPTGPHGAFRDYQVDAITLKVSPRFPPDMEFKSFNVFYSLTLYECSMITLCFLFKRRLLEGTIRSVNNLLEKFHQSFFLYMLTSPSKFISVGVYMIAFALLVAPLPMVAASLYIDGCKSLTNSTHNPTENFKSWKWLDAAKQVFTLHLLGFIVTLLPYFICQVPGQHSPTNRSIMWGTTSSSLLLITFVTMPGCSPFSSRLHGTNWAILKSVTISAAFIGLCLMSIINFATAEIGALLLVPTCLMAQPIKPALRSRRLKSLLGAFCSIVLLTIGFPVMFFAISKGLLGEGLVGLSLGGEFWTWLESLWAWKSATYLYIGMVHLPCWLLCLCILFHPS</sequence>